<dbReference type="CDD" id="cd03858">
    <property type="entry name" value="M14_CP_N-E_like"/>
    <property type="match status" value="1"/>
</dbReference>
<sequence>MGTVLSAAETVTIDKKSLDEYMGKYDTMVEELLLVKAKLKEESVKNQQSVNELSSVNRELAKEHDLKEHNSNLQNEITRLNNDLKQAQSDNRNLKNKITENEASINGQKSSINRLEKELHINCEQLLELKQKLKEETVTDETLRKLIRIYRRIKDLQEVISTKTNILVKQIKQDRRDEKDKIIEKLKSDYDNCEKILESKNISVHRTNFIDIYSQYKHLLHRNDENKRNVLKEIYHIAKSTQKFLKKYKTFTENLSNAVDLKEEAEKKVNANVLAQELTAEEELYQEVLKIAGEEIGFREKLLSADTEAAKISKIKNCNILNNRKQLKKNDTEDVYNVSGPSTSVILIDAPNGHQSETEDYLMVYSFLRQNGIEDKGVTVRRYGIQSAAANKPLIINFTNRYCVDKIFEMMLNQFSVLKTDLPDLEILQQVPNSAQQQLGDANQAEPYFLDWKYHKYDSMTRFLRKTTSTFPNLTALYSIGKSVQGRELWVMVVSTSPYEHMIGKPDVKYVSNMHGNEVVSRELMLHLIHYLVTNYNKDQYVKWLLDNTRIHIMPSMNPDGFEVAKEGVCDGGQGRYNARGFDLNRNFPDYFKQNNRKPQPETEAVKEWLSKIQFVLSGNLHGGALVASYPFDNTPNSLFQSYSSYPSLSPDDDVFKHLALTYSTNHAKMSRGVACKSSMPGFSKGITNGAAWYPLTGGMQDFNYIWHGCMEVTLELSCCKYPPANELPTYWADNKLALIKFLGEVHRGVRGFVIDENGNPVEKASLKIKKRDVGFQTTKYGEFWRILLPGLYMLEVYADGYVPREVEFVVIDDHPTLLNVTLRPAKSGEHYKRPVTSPPLSMIPPIPQKTTTTKPPATSPILKFSGYYNDFLDVQYSQTHKGDGPFYRPTLGGYQPPLYNRPQQQQQQYIYPQEEPGFFSSISNRFNNFMSNILG</sequence>
<evidence type="ECO:0000256" key="9">
    <source>
        <dbReference type="SAM" id="Coils"/>
    </source>
</evidence>
<dbReference type="SUPFAM" id="SSF53187">
    <property type="entry name" value="Zn-dependent exopeptidases"/>
    <property type="match status" value="1"/>
</dbReference>
<evidence type="ECO:0000313" key="12">
    <source>
        <dbReference type="EMBL" id="KAK9729496.1"/>
    </source>
</evidence>
<dbReference type="SMART" id="SM00631">
    <property type="entry name" value="Zn_pept"/>
    <property type="match status" value="1"/>
</dbReference>
<organism evidence="12 13">
    <name type="scientific">Popillia japonica</name>
    <name type="common">Japanese beetle</name>
    <dbReference type="NCBI Taxonomy" id="7064"/>
    <lineage>
        <taxon>Eukaryota</taxon>
        <taxon>Metazoa</taxon>
        <taxon>Ecdysozoa</taxon>
        <taxon>Arthropoda</taxon>
        <taxon>Hexapoda</taxon>
        <taxon>Insecta</taxon>
        <taxon>Pterygota</taxon>
        <taxon>Neoptera</taxon>
        <taxon>Endopterygota</taxon>
        <taxon>Coleoptera</taxon>
        <taxon>Polyphaga</taxon>
        <taxon>Scarabaeiformia</taxon>
        <taxon>Scarabaeidae</taxon>
        <taxon>Rutelinae</taxon>
        <taxon>Popillia</taxon>
    </lineage>
</organism>
<keyword evidence="4" id="KW-0479">Metal-binding</keyword>
<gene>
    <name evidence="12" type="ORF">QE152_g15893</name>
</gene>
<keyword evidence="9" id="KW-0175">Coiled coil</keyword>
<dbReference type="InterPro" id="IPR008969">
    <property type="entry name" value="CarboxyPept-like_regulatory"/>
</dbReference>
<keyword evidence="7" id="KW-0325">Glycoprotein</keyword>
<proteinExistence type="inferred from homology"/>
<evidence type="ECO:0000256" key="2">
    <source>
        <dbReference type="ARBA" id="ARBA00005988"/>
    </source>
</evidence>
<dbReference type="Gene3D" id="2.60.40.1120">
    <property type="entry name" value="Carboxypeptidase-like, regulatory domain"/>
    <property type="match status" value="1"/>
</dbReference>
<dbReference type="InterPro" id="IPR050753">
    <property type="entry name" value="Peptidase_M14_domain"/>
</dbReference>
<keyword evidence="3 12" id="KW-0121">Carboxypeptidase</keyword>
<keyword evidence="5" id="KW-0378">Hydrolase</keyword>
<dbReference type="Pfam" id="PF13620">
    <property type="entry name" value="CarboxypepD_reg"/>
    <property type="match status" value="1"/>
</dbReference>
<dbReference type="FunFam" id="2.60.40.1120:FF:000015">
    <property type="entry name" value="carboxypeptidase D isoform X4"/>
    <property type="match status" value="1"/>
</dbReference>
<evidence type="ECO:0000256" key="10">
    <source>
        <dbReference type="SAM" id="MobiDB-lite"/>
    </source>
</evidence>
<accession>A0AAW1L7J8</accession>
<dbReference type="PROSITE" id="PS00132">
    <property type="entry name" value="CARBOXYPEPT_ZN_1"/>
    <property type="match status" value="1"/>
</dbReference>
<dbReference type="Gene3D" id="3.40.630.10">
    <property type="entry name" value="Zn peptidases"/>
    <property type="match status" value="1"/>
</dbReference>
<dbReference type="EMBL" id="JASPKY010000160">
    <property type="protein sequence ID" value="KAK9729496.1"/>
    <property type="molecule type" value="Genomic_DNA"/>
</dbReference>
<comment type="caution">
    <text evidence="12">The sequence shown here is derived from an EMBL/GenBank/DDBJ whole genome shotgun (WGS) entry which is preliminary data.</text>
</comment>
<dbReference type="PANTHER" id="PTHR11532">
    <property type="entry name" value="PROTEASE M14 CARBOXYPEPTIDASE"/>
    <property type="match status" value="1"/>
</dbReference>
<dbReference type="AlphaFoldDB" id="A0AAW1L7J8"/>
<dbReference type="GO" id="GO:0008270">
    <property type="term" value="F:zinc ion binding"/>
    <property type="evidence" value="ECO:0007669"/>
    <property type="project" value="InterPro"/>
</dbReference>
<dbReference type="GO" id="GO:0006518">
    <property type="term" value="P:peptide metabolic process"/>
    <property type="evidence" value="ECO:0007669"/>
    <property type="project" value="TreeGrafter"/>
</dbReference>
<feature type="region of interest" description="Disordered" evidence="10">
    <location>
        <begin position="830"/>
        <end position="857"/>
    </location>
</feature>
<dbReference type="Proteomes" id="UP001458880">
    <property type="component" value="Unassembled WGS sequence"/>
</dbReference>
<comment type="cofactor">
    <cofactor evidence="1">
        <name>Zn(2+)</name>
        <dbReference type="ChEBI" id="CHEBI:29105"/>
    </cofactor>
</comment>
<dbReference type="InterPro" id="IPR057246">
    <property type="entry name" value="CARBOXYPEPT_ZN_1"/>
</dbReference>
<dbReference type="CDD" id="cd11308">
    <property type="entry name" value="Peptidase_M14NE-CP-C_like"/>
    <property type="match status" value="1"/>
</dbReference>
<evidence type="ECO:0000259" key="11">
    <source>
        <dbReference type="PROSITE" id="PS52035"/>
    </source>
</evidence>
<dbReference type="FunFam" id="3.40.630.10:FF:000048">
    <property type="entry name" value="carboxypeptidase D isoform X1"/>
    <property type="match status" value="1"/>
</dbReference>
<evidence type="ECO:0000256" key="5">
    <source>
        <dbReference type="ARBA" id="ARBA00022801"/>
    </source>
</evidence>
<dbReference type="PRINTS" id="PR00765">
    <property type="entry name" value="CRBOXYPTASEA"/>
</dbReference>
<dbReference type="PROSITE" id="PS00133">
    <property type="entry name" value="CARBOXYPEPT_ZN_2"/>
    <property type="match status" value="1"/>
</dbReference>
<dbReference type="InterPro" id="IPR000834">
    <property type="entry name" value="Peptidase_M14"/>
</dbReference>
<dbReference type="SUPFAM" id="SSF49464">
    <property type="entry name" value="Carboxypeptidase regulatory domain-like"/>
    <property type="match status" value="1"/>
</dbReference>
<evidence type="ECO:0000256" key="6">
    <source>
        <dbReference type="ARBA" id="ARBA00022833"/>
    </source>
</evidence>
<dbReference type="PROSITE" id="PS52035">
    <property type="entry name" value="PEPTIDASE_M14"/>
    <property type="match status" value="1"/>
</dbReference>
<keyword evidence="3 12" id="KW-0645">Protease</keyword>
<dbReference type="GO" id="GO:0004181">
    <property type="term" value="F:metallocarboxypeptidase activity"/>
    <property type="evidence" value="ECO:0007669"/>
    <property type="project" value="InterPro"/>
</dbReference>
<evidence type="ECO:0000256" key="4">
    <source>
        <dbReference type="ARBA" id="ARBA00022723"/>
    </source>
</evidence>
<comment type="similarity">
    <text evidence="2 8">Belongs to the peptidase M14 family.</text>
</comment>
<keyword evidence="13" id="KW-1185">Reference proteome</keyword>
<reference evidence="12 13" key="1">
    <citation type="journal article" date="2024" name="BMC Genomics">
        <title>De novo assembly and annotation of Popillia japonica's genome with initial clues to its potential as an invasive pest.</title>
        <authorList>
            <person name="Cucini C."/>
            <person name="Boschi S."/>
            <person name="Funari R."/>
            <person name="Cardaioli E."/>
            <person name="Iannotti N."/>
            <person name="Marturano G."/>
            <person name="Paoli F."/>
            <person name="Bruttini M."/>
            <person name="Carapelli A."/>
            <person name="Frati F."/>
            <person name="Nardi F."/>
        </authorList>
    </citation>
    <scope>NUCLEOTIDE SEQUENCE [LARGE SCALE GENOMIC DNA]</scope>
    <source>
        <strain evidence="12">DMR45628</strain>
    </source>
</reference>
<evidence type="ECO:0000313" key="13">
    <source>
        <dbReference type="Proteomes" id="UP001458880"/>
    </source>
</evidence>
<dbReference type="GO" id="GO:0005615">
    <property type="term" value="C:extracellular space"/>
    <property type="evidence" value="ECO:0007669"/>
    <property type="project" value="TreeGrafter"/>
</dbReference>
<dbReference type="GO" id="GO:0016485">
    <property type="term" value="P:protein processing"/>
    <property type="evidence" value="ECO:0007669"/>
    <property type="project" value="TreeGrafter"/>
</dbReference>
<name>A0AAW1L7J8_POPJA</name>
<feature type="domain" description="Peptidase M14" evidence="11">
    <location>
        <begin position="453"/>
        <end position="746"/>
    </location>
</feature>
<dbReference type="PANTHER" id="PTHR11532:SF84">
    <property type="entry name" value="CARBOXYPEPTIDASE M"/>
    <property type="match status" value="1"/>
</dbReference>
<dbReference type="InterPro" id="IPR057247">
    <property type="entry name" value="CARBOXYPEPT_ZN_2"/>
</dbReference>
<feature type="coiled-coil region" evidence="9">
    <location>
        <begin position="248"/>
        <end position="281"/>
    </location>
</feature>
<evidence type="ECO:0000256" key="1">
    <source>
        <dbReference type="ARBA" id="ARBA00001947"/>
    </source>
</evidence>
<feature type="active site" description="Proton donor/acceptor" evidence="8">
    <location>
        <position position="716"/>
    </location>
</feature>
<evidence type="ECO:0000256" key="7">
    <source>
        <dbReference type="ARBA" id="ARBA00023180"/>
    </source>
</evidence>
<evidence type="ECO:0000256" key="8">
    <source>
        <dbReference type="PROSITE-ProRule" id="PRU01379"/>
    </source>
</evidence>
<protein>
    <submittedName>
        <fullName evidence="12">Zinc carboxypeptidase</fullName>
    </submittedName>
</protein>
<dbReference type="Pfam" id="PF00246">
    <property type="entry name" value="Peptidase_M14"/>
    <property type="match status" value="1"/>
</dbReference>
<evidence type="ECO:0000256" key="3">
    <source>
        <dbReference type="ARBA" id="ARBA00022645"/>
    </source>
</evidence>
<keyword evidence="6" id="KW-0862">Zinc</keyword>
<feature type="coiled-coil region" evidence="9">
    <location>
        <begin position="63"/>
        <end position="136"/>
    </location>
</feature>